<keyword evidence="2" id="KW-0812">Transmembrane</keyword>
<reference evidence="3 4" key="1">
    <citation type="journal article" date="2020" name="ISME J.">
        <title>Uncovering the hidden diversity of litter-decomposition mechanisms in mushroom-forming fungi.</title>
        <authorList>
            <person name="Floudas D."/>
            <person name="Bentzer J."/>
            <person name="Ahren D."/>
            <person name="Johansson T."/>
            <person name="Persson P."/>
            <person name="Tunlid A."/>
        </authorList>
    </citation>
    <scope>NUCLEOTIDE SEQUENCE [LARGE SCALE GENOMIC DNA]</scope>
    <source>
        <strain evidence="3 4">CBS 406.79</strain>
    </source>
</reference>
<evidence type="ECO:0000256" key="1">
    <source>
        <dbReference type="SAM" id="MobiDB-lite"/>
    </source>
</evidence>
<comment type="caution">
    <text evidence="3">The sequence shown here is derived from an EMBL/GenBank/DDBJ whole genome shotgun (WGS) entry which is preliminary data.</text>
</comment>
<feature type="compositionally biased region" description="Acidic residues" evidence="1">
    <location>
        <begin position="196"/>
        <end position="214"/>
    </location>
</feature>
<feature type="compositionally biased region" description="Basic residues" evidence="1">
    <location>
        <begin position="105"/>
        <end position="126"/>
    </location>
</feature>
<feature type="region of interest" description="Disordered" evidence="1">
    <location>
        <begin position="194"/>
        <end position="356"/>
    </location>
</feature>
<dbReference type="EMBL" id="JAACJN010000058">
    <property type="protein sequence ID" value="KAF5381414.1"/>
    <property type="molecule type" value="Genomic_DNA"/>
</dbReference>
<gene>
    <name evidence="3" type="ORF">D9757_009073</name>
</gene>
<dbReference type="OrthoDB" id="2507743at2759"/>
<proteinExistence type="predicted"/>
<dbReference type="Proteomes" id="UP000518752">
    <property type="component" value="Unassembled WGS sequence"/>
</dbReference>
<feature type="region of interest" description="Disordered" evidence="1">
    <location>
        <begin position="60"/>
        <end position="164"/>
    </location>
</feature>
<feature type="compositionally biased region" description="Low complexity" evidence="1">
    <location>
        <begin position="227"/>
        <end position="260"/>
    </location>
</feature>
<feature type="compositionally biased region" description="Basic and acidic residues" evidence="1">
    <location>
        <begin position="324"/>
        <end position="341"/>
    </location>
</feature>
<dbReference type="AlphaFoldDB" id="A0A8H5M5G8"/>
<evidence type="ECO:0000313" key="4">
    <source>
        <dbReference type="Proteomes" id="UP000518752"/>
    </source>
</evidence>
<feature type="compositionally biased region" description="Low complexity" evidence="1">
    <location>
        <begin position="272"/>
        <end position="286"/>
    </location>
</feature>
<sequence length="356" mass="37862">MRLIISIIFRNVAADQQQPPAKRRRGLAGSIVSTAVSAALIGTAVGLTVYRLWRDRGKDAEPPLITVGTEAGPNTSSSPPPPPYSSSDPQAPPSLNVVPPTPRSTPRKTRQHQAHSSARKRPRRVPHLSLHNINSFGPAAFDFTSPHRRNIPTTPSDDEAETADDQMDWIGSKLTSLIEEGRKALGREVVVMSESKEDEVDDGSGEWVEEEGVDEFGTRIGGRPRGRSNAGSGSRSGSRRTPGSANASLGRRAGAAAAAGVTINAPSSVNFTGSSTSYSASTSPRESQFDLNAGLSSSLPNTLHGMGPGSSVRHDSESSWQSPELRETMERARAQARERRTNLGTASSSPTSFSFS</sequence>
<accession>A0A8H5M5G8</accession>
<evidence type="ECO:0000313" key="3">
    <source>
        <dbReference type="EMBL" id="KAF5381414.1"/>
    </source>
</evidence>
<keyword evidence="2" id="KW-1133">Transmembrane helix</keyword>
<organism evidence="3 4">
    <name type="scientific">Collybiopsis confluens</name>
    <dbReference type="NCBI Taxonomy" id="2823264"/>
    <lineage>
        <taxon>Eukaryota</taxon>
        <taxon>Fungi</taxon>
        <taxon>Dikarya</taxon>
        <taxon>Basidiomycota</taxon>
        <taxon>Agaricomycotina</taxon>
        <taxon>Agaricomycetes</taxon>
        <taxon>Agaricomycetidae</taxon>
        <taxon>Agaricales</taxon>
        <taxon>Marasmiineae</taxon>
        <taxon>Omphalotaceae</taxon>
        <taxon>Collybiopsis</taxon>
    </lineage>
</organism>
<name>A0A8H5M5G8_9AGAR</name>
<feature type="compositionally biased region" description="Low complexity" evidence="1">
    <location>
        <begin position="347"/>
        <end position="356"/>
    </location>
</feature>
<evidence type="ECO:0000256" key="2">
    <source>
        <dbReference type="SAM" id="Phobius"/>
    </source>
</evidence>
<keyword evidence="4" id="KW-1185">Reference proteome</keyword>
<feature type="transmembrane region" description="Helical" evidence="2">
    <location>
        <begin position="30"/>
        <end position="50"/>
    </location>
</feature>
<keyword evidence="2" id="KW-0472">Membrane</keyword>
<protein>
    <submittedName>
        <fullName evidence="3">Uncharacterized protein</fullName>
    </submittedName>
</protein>